<dbReference type="GO" id="GO:0005829">
    <property type="term" value="C:cytosol"/>
    <property type="evidence" value="ECO:0007669"/>
    <property type="project" value="TreeGrafter"/>
</dbReference>
<dbReference type="EMBL" id="JADIMT010000077">
    <property type="protein sequence ID" value="MBO8436659.1"/>
    <property type="molecule type" value="Genomic_DNA"/>
</dbReference>
<evidence type="ECO:0000256" key="2">
    <source>
        <dbReference type="ARBA" id="ARBA00004818"/>
    </source>
</evidence>
<dbReference type="Proteomes" id="UP000823615">
    <property type="component" value="Unassembled WGS sequence"/>
</dbReference>
<protein>
    <recommendedName>
        <fullName evidence="4">phosphoglycolate phosphatase</fullName>
        <ecNumber evidence="4">3.1.3.18</ecNumber>
    </recommendedName>
</protein>
<dbReference type="SFLD" id="SFLDS00003">
    <property type="entry name" value="Haloacid_Dehalogenase"/>
    <property type="match status" value="1"/>
</dbReference>
<dbReference type="InterPro" id="IPR006439">
    <property type="entry name" value="HAD-SF_hydro_IA"/>
</dbReference>
<sequence length="250" mass="27885">MAGIKGIIMDKDGTLFRYGEVWGPVLSEAIVKGLYKAGMPKEKEKSCVADFCKVVGITADGTTYPDGIIFRHDQLLMATIRILRITFRYHMNPWKVWKCVQGIMNHENFNLASHLDKINFTDVHETVKQLHAHGYILGIVTTDTAESTDLFLSKMGIKDYISFLRTKDSETPTKPNPGAIKEFCNEFKLKSEEIAVIGDTVVDMEFGRIGEAGYTIAVLTGSGDKEGLEKTADKVYPSLKDILTDPILFP</sequence>
<dbReference type="InterPro" id="IPR050155">
    <property type="entry name" value="HAD-like_hydrolase_sf"/>
</dbReference>
<dbReference type="GO" id="GO:0006281">
    <property type="term" value="P:DNA repair"/>
    <property type="evidence" value="ECO:0007669"/>
    <property type="project" value="TreeGrafter"/>
</dbReference>
<evidence type="ECO:0000313" key="5">
    <source>
        <dbReference type="EMBL" id="MBO8436659.1"/>
    </source>
</evidence>
<dbReference type="SFLD" id="SFLDG01129">
    <property type="entry name" value="C1.5:_HAD__Beta-PGM__Phosphata"/>
    <property type="match status" value="1"/>
</dbReference>
<reference evidence="5" key="1">
    <citation type="submission" date="2020-10" db="EMBL/GenBank/DDBJ databases">
        <authorList>
            <person name="Gilroy R."/>
        </authorList>
    </citation>
    <scope>NUCLEOTIDE SEQUENCE</scope>
    <source>
        <strain evidence="5">7293</strain>
    </source>
</reference>
<evidence type="ECO:0000256" key="1">
    <source>
        <dbReference type="ARBA" id="ARBA00000830"/>
    </source>
</evidence>
<proteinExistence type="inferred from homology"/>
<dbReference type="Pfam" id="PF13419">
    <property type="entry name" value="HAD_2"/>
    <property type="match status" value="1"/>
</dbReference>
<name>A0A9D9DZ35_9SPIO</name>
<dbReference type="InterPro" id="IPR041492">
    <property type="entry name" value="HAD_2"/>
</dbReference>
<evidence type="ECO:0000256" key="4">
    <source>
        <dbReference type="ARBA" id="ARBA00013078"/>
    </source>
</evidence>
<reference evidence="5" key="2">
    <citation type="journal article" date="2021" name="PeerJ">
        <title>Extensive microbial diversity within the chicken gut microbiome revealed by metagenomics and culture.</title>
        <authorList>
            <person name="Gilroy R."/>
            <person name="Ravi A."/>
            <person name="Getino M."/>
            <person name="Pursley I."/>
            <person name="Horton D.L."/>
            <person name="Alikhan N.F."/>
            <person name="Baker D."/>
            <person name="Gharbi K."/>
            <person name="Hall N."/>
            <person name="Watson M."/>
            <person name="Adriaenssens E.M."/>
            <person name="Foster-Nyarko E."/>
            <person name="Jarju S."/>
            <person name="Secka A."/>
            <person name="Antonio M."/>
            <person name="Oren A."/>
            <person name="Chaudhuri R.R."/>
            <person name="La Ragione R."/>
            <person name="Hildebrand F."/>
            <person name="Pallen M.J."/>
        </authorList>
    </citation>
    <scope>NUCLEOTIDE SEQUENCE</scope>
    <source>
        <strain evidence="5">7293</strain>
    </source>
</reference>
<comment type="catalytic activity">
    <reaction evidence="1">
        <text>2-phosphoglycolate + H2O = glycolate + phosphate</text>
        <dbReference type="Rhea" id="RHEA:14369"/>
        <dbReference type="ChEBI" id="CHEBI:15377"/>
        <dbReference type="ChEBI" id="CHEBI:29805"/>
        <dbReference type="ChEBI" id="CHEBI:43474"/>
        <dbReference type="ChEBI" id="CHEBI:58033"/>
        <dbReference type="EC" id="3.1.3.18"/>
    </reaction>
</comment>
<comment type="caution">
    <text evidence="5">The sequence shown here is derived from an EMBL/GenBank/DDBJ whole genome shotgun (WGS) entry which is preliminary data.</text>
</comment>
<comment type="similarity">
    <text evidence="3">Belongs to the HAD-like hydrolase superfamily. CbbY/CbbZ/Gph/YieH family.</text>
</comment>
<dbReference type="AlphaFoldDB" id="A0A9D9DZ35"/>
<dbReference type="Gene3D" id="3.40.50.1000">
    <property type="entry name" value="HAD superfamily/HAD-like"/>
    <property type="match status" value="1"/>
</dbReference>
<evidence type="ECO:0000256" key="3">
    <source>
        <dbReference type="ARBA" id="ARBA00006171"/>
    </source>
</evidence>
<gene>
    <name evidence="5" type="ORF">IAA97_06740</name>
</gene>
<keyword evidence="5" id="KW-0378">Hydrolase</keyword>
<dbReference type="NCBIfam" id="TIGR01549">
    <property type="entry name" value="HAD-SF-IA-v1"/>
    <property type="match status" value="1"/>
</dbReference>
<dbReference type="PANTHER" id="PTHR43434">
    <property type="entry name" value="PHOSPHOGLYCOLATE PHOSPHATASE"/>
    <property type="match status" value="1"/>
</dbReference>
<dbReference type="PANTHER" id="PTHR43434:SF1">
    <property type="entry name" value="PHOSPHOGLYCOLATE PHOSPHATASE"/>
    <property type="match status" value="1"/>
</dbReference>
<dbReference type="SUPFAM" id="SSF56784">
    <property type="entry name" value="HAD-like"/>
    <property type="match status" value="1"/>
</dbReference>
<comment type="pathway">
    <text evidence="2">Organic acid metabolism; glycolate biosynthesis; glycolate from 2-phosphoglycolate: step 1/1.</text>
</comment>
<organism evidence="5 6">
    <name type="scientific">Candidatus Ornithospirochaeta stercoripullorum</name>
    <dbReference type="NCBI Taxonomy" id="2840899"/>
    <lineage>
        <taxon>Bacteria</taxon>
        <taxon>Pseudomonadati</taxon>
        <taxon>Spirochaetota</taxon>
        <taxon>Spirochaetia</taxon>
        <taxon>Spirochaetales</taxon>
        <taxon>Spirochaetaceae</taxon>
        <taxon>Spirochaetaceae incertae sedis</taxon>
        <taxon>Candidatus Ornithospirochaeta</taxon>
    </lineage>
</organism>
<dbReference type="GO" id="GO:0008967">
    <property type="term" value="F:phosphoglycolate phosphatase activity"/>
    <property type="evidence" value="ECO:0007669"/>
    <property type="project" value="UniProtKB-EC"/>
</dbReference>
<evidence type="ECO:0000313" key="6">
    <source>
        <dbReference type="Proteomes" id="UP000823615"/>
    </source>
</evidence>
<dbReference type="InterPro" id="IPR036412">
    <property type="entry name" value="HAD-like_sf"/>
</dbReference>
<dbReference type="CDD" id="cd01427">
    <property type="entry name" value="HAD_like"/>
    <property type="match status" value="1"/>
</dbReference>
<dbReference type="InterPro" id="IPR023214">
    <property type="entry name" value="HAD_sf"/>
</dbReference>
<dbReference type="EC" id="3.1.3.18" evidence="4"/>
<accession>A0A9D9DZ35</accession>